<dbReference type="AlphaFoldDB" id="A0A195BNY5"/>
<name>A0A195BNY5_9HYME</name>
<protein>
    <submittedName>
        <fullName evidence="2">Uncharacterized protein</fullName>
    </submittedName>
</protein>
<evidence type="ECO:0000313" key="3">
    <source>
        <dbReference type="Proteomes" id="UP000078540"/>
    </source>
</evidence>
<keyword evidence="3" id="KW-1185">Reference proteome</keyword>
<gene>
    <name evidence="2" type="ORF">ALC53_03684</name>
</gene>
<sequence>MEKIKNLPIGNLPSAVILIKATSAGVPTNAPTHPAAIPSTAFTMKFGCLTYEETSISQVYIPSLVVVYVACRIKPADKPEYNAKTPSFFRIDDVTLNVDVFVPLNCMRFFIKSNGCTKHVAAILTRVLSVVPLMTQKKLEWSESLRVICIFVIVLWIFVSYVIS</sequence>
<reference evidence="2 3" key="1">
    <citation type="submission" date="2015-09" db="EMBL/GenBank/DDBJ databases">
        <title>Atta colombica WGS genome.</title>
        <authorList>
            <person name="Nygaard S."/>
            <person name="Hu H."/>
            <person name="Boomsma J."/>
            <person name="Zhang G."/>
        </authorList>
    </citation>
    <scope>NUCLEOTIDE SEQUENCE [LARGE SCALE GENOMIC DNA]</scope>
    <source>
        <strain evidence="2">Treedump-2</strain>
        <tissue evidence="2">Whole body</tissue>
    </source>
</reference>
<dbReference type="EMBL" id="KQ976435">
    <property type="protein sequence ID" value="KYM87067.1"/>
    <property type="molecule type" value="Genomic_DNA"/>
</dbReference>
<evidence type="ECO:0000256" key="1">
    <source>
        <dbReference type="SAM" id="Phobius"/>
    </source>
</evidence>
<dbReference type="Proteomes" id="UP000078540">
    <property type="component" value="Unassembled WGS sequence"/>
</dbReference>
<organism evidence="2 3">
    <name type="scientific">Atta colombica</name>
    <dbReference type="NCBI Taxonomy" id="520822"/>
    <lineage>
        <taxon>Eukaryota</taxon>
        <taxon>Metazoa</taxon>
        <taxon>Ecdysozoa</taxon>
        <taxon>Arthropoda</taxon>
        <taxon>Hexapoda</taxon>
        <taxon>Insecta</taxon>
        <taxon>Pterygota</taxon>
        <taxon>Neoptera</taxon>
        <taxon>Endopterygota</taxon>
        <taxon>Hymenoptera</taxon>
        <taxon>Apocrita</taxon>
        <taxon>Aculeata</taxon>
        <taxon>Formicoidea</taxon>
        <taxon>Formicidae</taxon>
        <taxon>Myrmicinae</taxon>
        <taxon>Atta</taxon>
    </lineage>
</organism>
<accession>A0A195BNY5</accession>
<proteinExistence type="predicted"/>
<keyword evidence="1" id="KW-0812">Transmembrane</keyword>
<feature type="transmembrane region" description="Helical" evidence="1">
    <location>
        <begin position="144"/>
        <end position="163"/>
    </location>
</feature>
<evidence type="ECO:0000313" key="2">
    <source>
        <dbReference type="EMBL" id="KYM87067.1"/>
    </source>
</evidence>
<keyword evidence="1" id="KW-1133">Transmembrane helix</keyword>
<keyword evidence="1" id="KW-0472">Membrane</keyword>